<keyword evidence="3 5" id="KW-1133">Transmembrane helix</keyword>
<dbReference type="InterPro" id="IPR013861">
    <property type="entry name" value="TMEM115/Pdh1/Rbl19"/>
</dbReference>
<comment type="subcellular location">
    <subcellularLocation>
        <location evidence="1">Membrane</location>
        <topology evidence="1">Multi-pass membrane protein</topology>
    </subcellularLocation>
</comment>
<evidence type="ECO:0000256" key="1">
    <source>
        <dbReference type="ARBA" id="ARBA00004141"/>
    </source>
</evidence>
<evidence type="ECO:0000256" key="2">
    <source>
        <dbReference type="ARBA" id="ARBA00022692"/>
    </source>
</evidence>
<dbReference type="AlphaFoldDB" id="A0A1R1Y474"/>
<evidence type="ECO:0000313" key="6">
    <source>
        <dbReference type="EMBL" id="OMJ21546.1"/>
    </source>
</evidence>
<dbReference type="GO" id="GO:0016020">
    <property type="term" value="C:membrane"/>
    <property type="evidence" value="ECO:0007669"/>
    <property type="project" value="UniProtKB-SubCell"/>
</dbReference>
<dbReference type="PANTHER" id="PTHR13377">
    <property type="entry name" value="PLACENTAL PROTEIN 6"/>
    <property type="match status" value="1"/>
</dbReference>
<dbReference type="Proteomes" id="UP000187283">
    <property type="component" value="Unassembled WGS sequence"/>
</dbReference>
<accession>A0A1R1Y474</accession>
<comment type="caution">
    <text evidence="6">The sequence shown here is derived from an EMBL/GenBank/DDBJ whole genome shotgun (WGS) entry which is preliminary data.</text>
</comment>
<protein>
    <submittedName>
        <fullName evidence="6">Transmembrane protein</fullName>
    </submittedName>
</protein>
<evidence type="ECO:0000313" key="7">
    <source>
        <dbReference type="Proteomes" id="UP000187283"/>
    </source>
</evidence>
<keyword evidence="2 5" id="KW-0812">Transmembrane</keyword>
<name>A0A1R1Y474_9FUNG</name>
<gene>
    <name evidence="6" type="ORF">AYI70_g3428</name>
</gene>
<feature type="transmembrane region" description="Helical" evidence="5">
    <location>
        <begin position="67"/>
        <end position="83"/>
    </location>
</feature>
<feature type="transmembrane region" description="Helical" evidence="5">
    <location>
        <begin position="42"/>
        <end position="61"/>
    </location>
</feature>
<sequence length="166" mass="18629">MLLINIRINGLASIIAGFTVAFKQITPEHNIRLFGGSINISFNNLPAIFMTVVPPLLFLFGRSSSSIMLNCGIFISWIYLRFYKRAGDTRGDLSEAFSFASFFPEFAHPLINAISNRTHKLAIKMRIIPNTTDYISLDDLEMGVGSDDYTIDEAEIEALAESERRK</sequence>
<dbReference type="EMBL" id="LSSN01000970">
    <property type="protein sequence ID" value="OMJ21546.1"/>
    <property type="molecule type" value="Genomic_DNA"/>
</dbReference>
<organism evidence="6 7">
    <name type="scientific">Smittium culicis</name>
    <dbReference type="NCBI Taxonomy" id="133412"/>
    <lineage>
        <taxon>Eukaryota</taxon>
        <taxon>Fungi</taxon>
        <taxon>Fungi incertae sedis</taxon>
        <taxon>Zoopagomycota</taxon>
        <taxon>Kickxellomycotina</taxon>
        <taxon>Harpellomycetes</taxon>
        <taxon>Harpellales</taxon>
        <taxon>Legeriomycetaceae</taxon>
        <taxon>Smittium</taxon>
    </lineage>
</organism>
<dbReference type="PANTHER" id="PTHR13377:SF3">
    <property type="entry name" value="TRANSMEMBRANE PROTEIN 115"/>
    <property type="match status" value="1"/>
</dbReference>
<dbReference type="GO" id="GO:0005794">
    <property type="term" value="C:Golgi apparatus"/>
    <property type="evidence" value="ECO:0007669"/>
    <property type="project" value="TreeGrafter"/>
</dbReference>
<keyword evidence="4 5" id="KW-0472">Membrane</keyword>
<dbReference type="OrthoDB" id="73612at2759"/>
<keyword evidence="7" id="KW-1185">Reference proteome</keyword>
<proteinExistence type="predicted"/>
<evidence type="ECO:0000256" key="4">
    <source>
        <dbReference type="ARBA" id="ARBA00023136"/>
    </source>
</evidence>
<reference evidence="6 7" key="1">
    <citation type="submission" date="2017-01" db="EMBL/GenBank/DDBJ databases">
        <authorList>
            <person name="Mah S.A."/>
            <person name="Swanson W.J."/>
            <person name="Moy G.W."/>
            <person name="Vacquier V.D."/>
        </authorList>
    </citation>
    <scope>NUCLEOTIDE SEQUENCE [LARGE SCALE GENOMIC DNA]</scope>
    <source>
        <strain evidence="6 7">GSMNP</strain>
    </source>
</reference>
<dbReference type="GO" id="GO:0006890">
    <property type="term" value="P:retrograde vesicle-mediated transport, Golgi to endoplasmic reticulum"/>
    <property type="evidence" value="ECO:0007669"/>
    <property type="project" value="InterPro"/>
</dbReference>
<evidence type="ECO:0000256" key="3">
    <source>
        <dbReference type="ARBA" id="ARBA00022989"/>
    </source>
</evidence>
<evidence type="ECO:0000256" key="5">
    <source>
        <dbReference type="SAM" id="Phobius"/>
    </source>
</evidence>